<feature type="region of interest" description="Disordered" evidence="10">
    <location>
        <begin position="82"/>
        <end position="112"/>
    </location>
</feature>
<dbReference type="SUPFAM" id="SSF54236">
    <property type="entry name" value="Ubiquitin-like"/>
    <property type="match status" value="1"/>
</dbReference>
<gene>
    <name evidence="12" type="ORF">JZ751_021837</name>
</gene>
<evidence type="ECO:0000256" key="2">
    <source>
        <dbReference type="ARBA" id="ARBA00022490"/>
    </source>
</evidence>
<feature type="compositionally biased region" description="Basic and acidic residues" evidence="10">
    <location>
        <begin position="85"/>
        <end position="96"/>
    </location>
</feature>
<dbReference type="PANTHER" id="PTHR23333">
    <property type="entry name" value="UBX DOMAIN CONTAINING PROTEIN"/>
    <property type="match status" value="1"/>
</dbReference>
<dbReference type="OrthoDB" id="25887at2759"/>
<dbReference type="SMART" id="SM00553">
    <property type="entry name" value="SEP"/>
    <property type="match status" value="1"/>
</dbReference>
<evidence type="ECO:0000256" key="6">
    <source>
        <dbReference type="ARBA" id="ARBA00062345"/>
    </source>
</evidence>
<dbReference type="FunFam" id="3.30.420.210:FF:000003">
    <property type="entry name" value="UBX domain protein 11"/>
    <property type="match status" value="1"/>
</dbReference>
<dbReference type="GO" id="GO:0005856">
    <property type="term" value="C:cytoskeleton"/>
    <property type="evidence" value="ECO:0007669"/>
    <property type="project" value="UniProtKB-SubCell"/>
</dbReference>
<evidence type="ECO:0000256" key="7">
    <source>
        <dbReference type="ARBA" id="ARBA00073759"/>
    </source>
</evidence>
<dbReference type="Proteomes" id="UP000824540">
    <property type="component" value="Unassembled WGS sequence"/>
</dbReference>
<dbReference type="InterPro" id="IPR029071">
    <property type="entry name" value="Ubiquitin-like_domsf"/>
</dbReference>
<evidence type="ECO:0000256" key="9">
    <source>
        <dbReference type="ARBA" id="ARBA00081109"/>
    </source>
</evidence>
<dbReference type="InterPro" id="IPR012989">
    <property type="entry name" value="SEP_domain"/>
</dbReference>
<evidence type="ECO:0000256" key="5">
    <source>
        <dbReference type="ARBA" id="ARBA00059434"/>
    </source>
</evidence>
<dbReference type="InterPro" id="IPR036241">
    <property type="entry name" value="NSFL1C_SEP_dom_sf"/>
</dbReference>
<proteinExistence type="predicted"/>
<reference evidence="12" key="1">
    <citation type="thesis" date="2021" institute="BYU ScholarsArchive" country="Provo, UT, USA">
        <title>Applications of and Algorithms for Genome Assembly and Genomic Analyses with an Emphasis on Marine Teleosts.</title>
        <authorList>
            <person name="Pickett B.D."/>
        </authorList>
    </citation>
    <scope>NUCLEOTIDE SEQUENCE</scope>
    <source>
        <strain evidence="12">HI-2016</strain>
    </source>
</reference>
<evidence type="ECO:0000256" key="10">
    <source>
        <dbReference type="SAM" id="MobiDB-lite"/>
    </source>
</evidence>
<name>A0A8T2MXT4_9TELE</name>
<keyword evidence="13" id="KW-1185">Reference proteome</keyword>
<evidence type="ECO:0000313" key="13">
    <source>
        <dbReference type="Proteomes" id="UP000824540"/>
    </source>
</evidence>
<evidence type="ECO:0000313" key="12">
    <source>
        <dbReference type="EMBL" id="KAG9330871.1"/>
    </source>
</evidence>
<dbReference type="CDD" id="cd17077">
    <property type="entry name" value="UBX_UBXN11"/>
    <property type="match status" value="1"/>
</dbReference>
<evidence type="ECO:0000256" key="4">
    <source>
        <dbReference type="ARBA" id="ARBA00023212"/>
    </source>
</evidence>
<feature type="region of interest" description="Disordered" evidence="10">
    <location>
        <begin position="28"/>
        <end position="48"/>
    </location>
</feature>
<comment type="subcellular location">
    <subcellularLocation>
        <location evidence="1">Cytoplasm</location>
        <location evidence="1">Cytoskeleton</location>
    </subcellularLocation>
</comment>
<evidence type="ECO:0000256" key="8">
    <source>
        <dbReference type="ARBA" id="ARBA00075811"/>
    </source>
</evidence>
<sequence length="371" mass="41697">MSTMMQKLTQLERKEKKIAVLEEKLKVLQKSKDDPTDSSASQHPRDPSWVEDLEQKCFTLQAQVWEMETFLSDYGLVWVGSSSEPHQEEGREEEVHHGHHLWQPGEGMSHIEPTHRGARLATRSPIPLSLYRNGIIMFNGPFRSYQEPSTQQCMQDLMDGYFPSELQQRFPDGVPFQLVDRREEDFMERRGGLQFPGQGKAVGGTPENTLSSIGQYPGKAVHETHGDQGGKLSTEQFLNKLPKMVIKAGKVFEIQNSLKETLQGSSSSCSPAVTVIETPGLQGPRAPGDDVTLLKVREVDGGQSFLLRMLLSETVGHLRQYLDSHRVQTKTTYDIISTFPLCHYDDDSLTLLACGLTSNTTLLLRPHPQPR</sequence>
<dbReference type="Gene3D" id="3.10.20.90">
    <property type="entry name" value="Phosphatidylinositol 3-kinase Catalytic Subunit, Chain A, domain 1"/>
    <property type="match status" value="1"/>
</dbReference>
<dbReference type="GO" id="GO:0043161">
    <property type="term" value="P:proteasome-mediated ubiquitin-dependent protein catabolic process"/>
    <property type="evidence" value="ECO:0007669"/>
    <property type="project" value="TreeGrafter"/>
</dbReference>
<dbReference type="SUPFAM" id="SSF102848">
    <property type="entry name" value="NSFL1 (p97 ATPase) cofactor p47, SEP domain"/>
    <property type="match status" value="1"/>
</dbReference>
<feature type="domain" description="SEP" evidence="11">
    <location>
        <begin position="123"/>
        <end position="187"/>
    </location>
</feature>
<comment type="caution">
    <text evidence="12">The sequence shown here is derived from an EMBL/GenBank/DDBJ whole genome shotgun (WGS) entry which is preliminary data.</text>
</comment>
<comment type="function">
    <text evidence="5">May be involved in the reorganization of actin cytoskeleton mediated by RND1, RND2 and RND3. Promotes RHOA activation mediated by GNA12 and GNA13.</text>
</comment>
<dbReference type="InterPro" id="IPR001012">
    <property type="entry name" value="UBX_dom"/>
</dbReference>
<dbReference type="AlphaFoldDB" id="A0A8T2MXT4"/>
<organism evidence="12 13">
    <name type="scientific">Albula glossodonta</name>
    <name type="common">roundjaw bonefish</name>
    <dbReference type="NCBI Taxonomy" id="121402"/>
    <lineage>
        <taxon>Eukaryota</taxon>
        <taxon>Metazoa</taxon>
        <taxon>Chordata</taxon>
        <taxon>Craniata</taxon>
        <taxon>Vertebrata</taxon>
        <taxon>Euteleostomi</taxon>
        <taxon>Actinopterygii</taxon>
        <taxon>Neopterygii</taxon>
        <taxon>Teleostei</taxon>
        <taxon>Albuliformes</taxon>
        <taxon>Albulidae</taxon>
        <taxon>Albula</taxon>
    </lineage>
</organism>
<protein>
    <recommendedName>
        <fullName evidence="7">UBX domain-containing protein 11</fullName>
    </recommendedName>
    <alternativeName>
        <fullName evidence="9">Socius</fullName>
    </alternativeName>
    <alternativeName>
        <fullName evidence="8">UBX domain-containing protein 5</fullName>
    </alternativeName>
</protein>
<dbReference type="Gene3D" id="3.30.420.210">
    <property type="entry name" value="SEP domain"/>
    <property type="match status" value="1"/>
</dbReference>
<evidence type="ECO:0000256" key="1">
    <source>
        <dbReference type="ARBA" id="ARBA00004245"/>
    </source>
</evidence>
<dbReference type="EMBL" id="JAFBMS010000439">
    <property type="protein sequence ID" value="KAG9330871.1"/>
    <property type="molecule type" value="Genomic_DNA"/>
</dbReference>
<accession>A0A8T2MXT4</accession>
<keyword evidence="3" id="KW-0175">Coiled coil</keyword>
<dbReference type="PANTHER" id="PTHR23333:SF4">
    <property type="entry name" value="UBX DOMAIN-CONTAINING PROTEIN 11"/>
    <property type="match status" value="1"/>
</dbReference>
<dbReference type="GO" id="GO:0043130">
    <property type="term" value="F:ubiquitin binding"/>
    <property type="evidence" value="ECO:0007669"/>
    <property type="project" value="TreeGrafter"/>
</dbReference>
<keyword evidence="4" id="KW-0206">Cytoskeleton</keyword>
<evidence type="ECO:0000259" key="11">
    <source>
        <dbReference type="PROSITE" id="PS51399"/>
    </source>
</evidence>
<keyword evidence="2" id="KW-0963">Cytoplasm</keyword>
<comment type="subunit">
    <text evidence="6">Interacts with GNA12, GNA13, RND1, RND2 and RND3.</text>
</comment>
<evidence type="ECO:0000256" key="3">
    <source>
        <dbReference type="ARBA" id="ARBA00023054"/>
    </source>
</evidence>
<dbReference type="Pfam" id="PF00789">
    <property type="entry name" value="UBX"/>
    <property type="match status" value="1"/>
</dbReference>
<dbReference type="Pfam" id="PF08059">
    <property type="entry name" value="SEP"/>
    <property type="match status" value="1"/>
</dbReference>
<dbReference type="PROSITE" id="PS51399">
    <property type="entry name" value="SEP"/>
    <property type="match status" value="1"/>
</dbReference>